<dbReference type="InterPro" id="IPR029069">
    <property type="entry name" value="HotDog_dom_sf"/>
</dbReference>
<dbReference type="PANTHER" id="PTHR11066">
    <property type="entry name" value="ACYL-COA THIOESTERASE"/>
    <property type="match status" value="1"/>
</dbReference>
<dbReference type="Pfam" id="PF13622">
    <property type="entry name" value="4HBT_3"/>
    <property type="match status" value="1"/>
</dbReference>
<evidence type="ECO:0000256" key="2">
    <source>
        <dbReference type="ARBA" id="ARBA00022801"/>
    </source>
</evidence>
<dbReference type="SUPFAM" id="SSF54637">
    <property type="entry name" value="Thioesterase/thiol ester dehydrase-isomerase"/>
    <property type="match status" value="2"/>
</dbReference>
<feature type="domain" description="Acyl-CoA thioesterase-like N-terminal HotDog" evidence="4">
    <location>
        <begin position="33"/>
        <end position="109"/>
    </location>
</feature>
<evidence type="ECO:0000259" key="4">
    <source>
        <dbReference type="Pfam" id="PF13622"/>
    </source>
</evidence>
<evidence type="ECO:0000313" key="5">
    <source>
        <dbReference type="EMBL" id="MFC6395938.1"/>
    </source>
</evidence>
<evidence type="ECO:0000256" key="1">
    <source>
        <dbReference type="ARBA" id="ARBA00006538"/>
    </source>
</evidence>
<proteinExistence type="inferred from homology"/>
<dbReference type="RefSeq" id="WP_343885991.1">
    <property type="nucleotide sequence ID" value="NZ_BAAAKI010000012.1"/>
</dbReference>
<dbReference type="InterPro" id="IPR042171">
    <property type="entry name" value="Acyl-CoA_hotdog"/>
</dbReference>
<gene>
    <name evidence="5" type="ORF">ACFP57_02865</name>
</gene>
<keyword evidence="2" id="KW-0378">Hydrolase</keyword>
<dbReference type="PANTHER" id="PTHR11066:SF34">
    <property type="entry name" value="ACYL-COENZYME A THIOESTERASE 8"/>
    <property type="match status" value="1"/>
</dbReference>
<dbReference type="InterPro" id="IPR003703">
    <property type="entry name" value="Acyl_CoA_thio"/>
</dbReference>
<accession>A0ABW1WYR9</accession>
<keyword evidence="6" id="KW-1185">Reference proteome</keyword>
<feature type="domain" description="Acyl-CoA thioesterase 2 C-terminal" evidence="3">
    <location>
        <begin position="160"/>
        <end position="281"/>
    </location>
</feature>
<organism evidence="5 6">
    <name type="scientific">Luteococcus sanguinis</name>
    <dbReference type="NCBI Taxonomy" id="174038"/>
    <lineage>
        <taxon>Bacteria</taxon>
        <taxon>Bacillati</taxon>
        <taxon>Actinomycetota</taxon>
        <taxon>Actinomycetes</taxon>
        <taxon>Propionibacteriales</taxon>
        <taxon>Propionibacteriaceae</taxon>
        <taxon>Luteococcus</taxon>
    </lineage>
</organism>
<dbReference type="EMBL" id="JBHSUA010000008">
    <property type="protein sequence ID" value="MFC6395938.1"/>
    <property type="molecule type" value="Genomic_DNA"/>
</dbReference>
<dbReference type="InterPro" id="IPR049449">
    <property type="entry name" value="TesB_ACOT8-like_N"/>
</dbReference>
<comment type="caution">
    <text evidence="5">The sequence shown here is derived from an EMBL/GenBank/DDBJ whole genome shotgun (WGS) entry which is preliminary data.</text>
</comment>
<dbReference type="Gene3D" id="2.40.160.210">
    <property type="entry name" value="Acyl-CoA thioesterase, double hotdog domain"/>
    <property type="match status" value="1"/>
</dbReference>
<dbReference type="CDD" id="cd03444">
    <property type="entry name" value="Thioesterase_II_repeat1"/>
    <property type="match status" value="1"/>
</dbReference>
<name>A0ABW1WYR9_9ACTN</name>
<dbReference type="Proteomes" id="UP001596266">
    <property type="component" value="Unassembled WGS sequence"/>
</dbReference>
<comment type="similarity">
    <text evidence="1">Belongs to the C/M/P thioester hydrolase family.</text>
</comment>
<evidence type="ECO:0000313" key="6">
    <source>
        <dbReference type="Proteomes" id="UP001596266"/>
    </source>
</evidence>
<dbReference type="CDD" id="cd03445">
    <property type="entry name" value="Thioesterase_II_repeat2"/>
    <property type="match status" value="1"/>
</dbReference>
<dbReference type="InterPro" id="IPR025652">
    <property type="entry name" value="TesB_C"/>
</dbReference>
<evidence type="ECO:0000259" key="3">
    <source>
        <dbReference type="Pfam" id="PF02551"/>
    </source>
</evidence>
<sequence>MPKTIDELLGLLDLETIEEGLYRGSQLPTALQQTFGGQVLAQALVAAHRTVEPDRMVHSLHGYFLRPGVLNQPLIYQADNLRDGRGFSSRHTVARQDGVPRFAMNASFHIDEDGLDHADPMPPKVPRPDQCPRMSEIFAARLGPDSPLVHEWDALDVRFAGDSAQSSMIAPGAHQAHMRVWVRTVDRLPHDQVIHRAMLAYISDLTLLAVSTLPHPEVVFLSPGMQTASIDHAMWFHRDARADEWLLYDQVSPSASGALGFSTGRLFQDGRLVASCSQEGLIRVIK</sequence>
<dbReference type="Pfam" id="PF02551">
    <property type="entry name" value="Acyl_CoA_thio"/>
    <property type="match status" value="1"/>
</dbReference>
<protein>
    <submittedName>
        <fullName evidence="5">Acyl-CoA thioesterase II</fullName>
    </submittedName>
</protein>
<reference evidence="6" key="1">
    <citation type="journal article" date="2019" name="Int. J. Syst. Evol. Microbiol.">
        <title>The Global Catalogue of Microorganisms (GCM) 10K type strain sequencing project: providing services to taxonomists for standard genome sequencing and annotation.</title>
        <authorList>
            <consortium name="The Broad Institute Genomics Platform"/>
            <consortium name="The Broad Institute Genome Sequencing Center for Infectious Disease"/>
            <person name="Wu L."/>
            <person name="Ma J."/>
        </authorList>
    </citation>
    <scope>NUCLEOTIDE SEQUENCE [LARGE SCALE GENOMIC DNA]</scope>
    <source>
        <strain evidence="6">CGMCC 1.15277</strain>
    </source>
</reference>